<gene>
    <name evidence="3" type="ORF">METZ01_LOCUS242497</name>
</gene>
<evidence type="ECO:0000313" key="3">
    <source>
        <dbReference type="EMBL" id="SVB89643.1"/>
    </source>
</evidence>
<sequence length="247" mass="28273">MSENTLELALRRQELTKQEGYNLWETVTKQVEVPISDTALLICDAWDRHWCRGARERLDRMLGRMNDVVGSCRDRGMQIIHSPSGTMAFYTDHPARERMAEYPSAGPPENLEHDDPPLPVDASDDGSDTEEDEPAQVWTRQHPAIEIDQSLDIISDNGEEIYSLFQHKGVDKLLIMGVHTNMCVLHRSFGIKQMIRWGIHVALIRDLTDTMYNPAMPPYVSHEEGTRLVIQFIEKFWCPTIGSEDLL</sequence>
<protein>
    <recommendedName>
        <fullName evidence="2">Isochorismatase-like domain-containing protein</fullName>
    </recommendedName>
</protein>
<name>A0A382HSN6_9ZZZZ</name>
<reference evidence="3" key="1">
    <citation type="submission" date="2018-05" db="EMBL/GenBank/DDBJ databases">
        <authorList>
            <person name="Lanie J.A."/>
            <person name="Ng W.-L."/>
            <person name="Kazmierczak K.M."/>
            <person name="Andrzejewski T.M."/>
            <person name="Davidsen T.M."/>
            <person name="Wayne K.J."/>
            <person name="Tettelin H."/>
            <person name="Glass J.I."/>
            <person name="Rusch D."/>
            <person name="Podicherti R."/>
            <person name="Tsui H.-C.T."/>
            <person name="Winkler M.E."/>
        </authorList>
    </citation>
    <scope>NUCLEOTIDE SEQUENCE</scope>
</reference>
<dbReference type="SUPFAM" id="SSF52499">
    <property type="entry name" value="Isochorismatase-like hydrolases"/>
    <property type="match status" value="1"/>
</dbReference>
<evidence type="ECO:0000256" key="1">
    <source>
        <dbReference type="SAM" id="MobiDB-lite"/>
    </source>
</evidence>
<dbReference type="AlphaFoldDB" id="A0A382HSN6"/>
<feature type="region of interest" description="Disordered" evidence="1">
    <location>
        <begin position="100"/>
        <end position="141"/>
    </location>
</feature>
<dbReference type="InterPro" id="IPR036380">
    <property type="entry name" value="Isochorismatase-like_sf"/>
</dbReference>
<evidence type="ECO:0000259" key="2">
    <source>
        <dbReference type="Pfam" id="PF00857"/>
    </source>
</evidence>
<feature type="domain" description="Isochorismatase-like" evidence="2">
    <location>
        <begin position="38"/>
        <end position="210"/>
    </location>
</feature>
<dbReference type="InterPro" id="IPR000868">
    <property type="entry name" value="Isochorismatase-like_dom"/>
</dbReference>
<proteinExistence type="predicted"/>
<accession>A0A382HSN6</accession>
<dbReference type="Gene3D" id="3.40.50.850">
    <property type="entry name" value="Isochorismatase-like"/>
    <property type="match status" value="1"/>
</dbReference>
<organism evidence="3">
    <name type="scientific">marine metagenome</name>
    <dbReference type="NCBI Taxonomy" id="408172"/>
    <lineage>
        <taxon>unclassified sequences</taxon>
        <taxon>metagenomes</taxon>
        <taxon>ecological metagenomes</taxon>
    </lineage>
</organism>
<dbReference type="EMBL" id="UINC01062742">
    <property type="protein sequence ID" value="SVB89643.1"/>
    <property type="molecule type" value="Genomic_DNA"/>
</dbReference>
<dbReference type="Pfam" id="PF00857">
    <property type="entry name" value="Isochorismatase"/>
    <property type="match status" value="1"/>
</dbReference>
<feature type="compositionally biased region" description="Acidic residues" evidence="1">
    <location>
        <begin position="122"/>
        <end position="134"/>
    </location>
</feature>